<dbReference type="PANTHER" id="PTHR12395">
    <property type="entry name" value="DOM-3 RELATED"/>
    <property type="match status" value="1"/>
</dbReference>
<dbReference type="InterPro" id="IPR039039">
    <property type="entry name" value="RAI1-like_fam"/>
</dbReference>
<dbReference type="GO" id="GO:0003723">
    <property type="term" value="F:RNA binding"/>
    <property type="evidence" value="ECO:0007669"/>
    <property type="project" value="UniProtKB-KW"/>
</dbReference>
<keyword evidence="6" id="KW-0378">Hydrolase</keyword>
<comment type="subcellular location">
    <subcellularLocation>
        <location evidence="6">Nucleus</location>
    </subcellularLocation>
</comment>
<keyword evidence="6" id="KW-0540">Nuclease</keyword>
<keyword evidence="6" id="KW-0539">Nucleus</keyword>
<dbReference type="Proteomes" id="UP001383192">
    <property type="component" value="Unassembled WGS sequence"/>
</dbReference>
<evidence type="ECO:0000259" key="7">
    <source>
        <dbReference type="Pfam" id="PF08652"/>
    </source>
</evidence>
<dbReference type="GO" id="GO:0005634">
    <property type="term" value="C:nucleus"/>
    <property type="evidence" value="ECO:0007669"/>
    <property type="project" value="UniProtKB-SubCell"/>
</dbReference>
<dbReference type="PANTHER" id="PTHR12395:SF9">
    <property type="entry name" value="DECAPPING AND EXORIBONUCLEASE PROTEIN"/>
    <property type="match status" value="1"/>
</dbReference>
<evidence type="ECO:0000256" key="5">
    <source>
        <dbReference type="ARBA" id="ARBA00048124"/>
    </source>
</evidence>
<feature type="domain" description="RAI1-like" evidence="7">
    <location>
        <begin position="19"/>
        <end position="307"/>
    </location>
</feature>
<keyword evidence="9" id="KW-1185">Reference proteome</keyword>
<keyword evidence="6" id="KW-0547">Nucleotide-binding</keyword>
<evidence type="ECO:0000256" key="1">
    <source>
        <dbReference type="ARBA" id="ARBA00001968"/>
    </source>
</evidence>
<comment type="function">
    <text evidence="6">Decapping enzyme for NAD-capped RNAs: specifically hydrolyzes the nicotinamide adenine dinucleotide (NAD) cap from a subset of RNAs by removing the entire NAD moiety from the 5'-end of an NAD-capped RNA.</text>
</comment>
<accession>A0AAW0DKC8</accession>
<evidence type="ECO:0000313" key="9">
    <source>
        <dbReference type="Proteomes" id="UP001383192"/>
    </source>
</evidence>
<dbReference type="EMBL" id="JAYKXP010000013">
    <property type="protein sequence ID" value="KAK7051194.1"/>
    <property type="molecule type" value="Genomic_DNA"/>
</dbReference>
<comment type="cofactor">
    <cofactor evidence="1 6">
        <name>a divalent metal cation</name>
        <dbReference type="ChEBI" id="CHEBI:60240"/>
    </cofactor>
</comment>
<organism evidence="8 9">
    <name type="scientific">Paramarasmius palmivorus</name>
    <dbReference type="NCBI Taxonomy" id="297713"/>
    <lineage>
        <taxon>Eukaryota</taxon>
        <taxon>Fungi</taxon>
        <taxon>Dikarya</taxon>
        <taxon>Basidiomycota</taxon>
        <taxon>Agaricomycotina</taxon>
        <taxon>Agaricomycetes</taxon>
        <taxon>Agaricomycetidae</taxon>
        <taxon>Agaricales</taxon>
        <taxon>Marasmiineae</taxon>
        <taxon>Marasmiaceae</taxon>
        <taxon>Paramarasmius</taxon>
    </lineage>
</organism>
<protein>
    <recommendedName>
        <fullName evidence="6">Decapping nuclease</fullName>
        <ecNumber evidence="6">3.6.1.-</ecNumber>
    </recommendedName>
</protein>
<dbReference type="EC" id="3.6.1.-" evidence="6"/>
<proteinExistence type="inferred from homology"/>
<reference evidence="8 9" key="1">
    <citation type="submission" date="2024-01" db="EMBL/GenBank/DDBJ databases">
        <title>A draft genome for a cacao thread blight-causing isolate of Paramarasmius palmivorus.</title>
        <authorList>
            <person name="Baruah I.K."/>
            <person name="Bukari Y."/>
            <person name="Amoako-Attah I."/>
            <person name="Meinhardt L.W."/>
            <person name="Bailey B.A."/>
            <person name="Cohen S.P."/>
        </authorList>
    </citation>
    <scope>NUCLEOTIDE SEQUENCE [LARGE SCALE GENOMIC DNA]</scope>
    <source>
        <strain evidence="8 9">GH-12</strain>
    </source>
</reference>
<keyword evidence="6" id="KW-0694">RNA-binding</keyword>
<evidence type="ECO:0000256" key="2">
    <source>
        <dbReference type="ARBA" id="ARBA00006562"/>
    </source>
</evidence>
<dbReference type="Pfam" id="PF08652">
    <property type="entry name" value="RAI1"/>
    <property type="match status" value="1"/>
</dbReference>
<dbReference type="GO" id="GO:0004518">
    <property type="term" value="F:nuclease activity"/>
    <property type="evidence" value="ECO:0007669"/>
    <property type="project" value="UniProtKB-KW"/>
</dbReference>
<evidence type="ECO:0000256" key="4">
    <source>
        <dbReference type="ARBA" id="ARBA00044692"/>
    </source>
</evidence>
<evidence type="ECO:0000313" key="8">
    <source>
        <dbReference type="EMBL" id="KAK7051194.1"/>
    </source>
</evidence>
<comment type="catalytic activity">
    <reaction evidence="5">
        <text>a 5'-end NAD(+)-phospho-ribonucleoside in mRNA + H2O = a 5'-end phospho-ribonucleoside in mRNA + NAD(+) + H(+)</text>
        <dbReference type="Rhea" id="RHEA:60880"/>
        <dbReference type="Rhea" id="RHEA-COMP:15692"/>
        <dbReference type="Rhea" id="RHEA-COMP:15698"/>
        <dbReference type="ChEBI" id="CHEBI:15377"/>
        <dbReference type="ChEBI" id="CHEBI:15378"/>
        <dbReference type="ChEBI" id="CHEBI:57540"/>
        <dbReference type="ChEBI" id="CHEBI:138282"/>
        <dbReference type="ChEBI" id="CHEBI:144029"/>
    </reaction>
    <physiologicalReaction direction="left-to-right" evidence="5">
        <dbReference type="Rhea" id="RHEA:60881"/>
    </physiologicalReaction>
</comment>
<dbReference type="GO" id="GO:0000166">
    <property type="term" value="F:nucleotide binding"/>
    <property type="evidence" value="ECO:0007669"/>
    <property type="project" value="UniProtKB-KW"/>
</dbReference>
<dbReference type="InterPro" id="IPR013961">
    <property type="entry name" value="RAI1"/>
</dbReference>
<gene>
    <name evidence="8" type="ORF">VNI00_004694</name>
</gene>
<dbReference type="GO" id="GO:0034353">
    <property type="term" value="F:mRNA 5'-diphosphatase activity"/>
    <property type="evidence" value="ECO:0007669"/>
    <property type="project" value="TreeGrafter"/>
</dbReference>
<comment type="similarity">
    <text evidence="2 6">Belongs to the DXO/Dom3Z family.</text>
</comment>
<comment type="caution">
    <text evidence="8">The sequence shown here is derived from an EMBL/GenBank/DDBJ whole genome shotgun (WGS) entry which is preliminary data.</text>
</comment>
<sequence>MSTESPPKQMSPQLGECELIAHLSVEENGFYKVNDETAVPIFSSMLQDVRLDLGPRVRQIEKQRPFRYFQHPKHLDCIIAGCIASGMPHLFTAANGVVTWRGILTKIFLWEKINLHASWINGTLFLEEEDPKPKWRARRYAESDAVGKAFEDLYTTSHSTSTLPPSSTNNHHSSKQWGNVVTRTLGDLKLIFCGEVDAVKDQYDSQGDWFSKRVELKSKLVETSIPDQRWHMQSYLLGVPEIFVGYRSKNMKILRTQMMQVSEIHTPNLAAQFERGYNVLSALRNQLEKDRNEGGSGDDIIWKVTIQSGRWSYLHRLDDSEALKVKKRREDPSRPIRRVGIVPEDMMHRIRESV</sequence>
<comment type="catalytic activity">
    <reaction evidence="3">
        <text>a 5'-end (N(7)-methyl 5'-triphosphoguanosine)-ribonucleoside-ribonucleotide in mRNA + H2O = a (N(7)-methyl 5'-triphosphoguanosine)-nucleoside + a 5'-end phospho-ribonucleoside in mRNA + H(+)</text>
        <dbReference type="Rhea" id="RHEA:66928"/>
        <dbReference type="Rhea" id="RHEA-COMP:15692"/>
        <dbReference type="Rhea" id="RHEA-COMP:17313"/>
        <dbReference type="ChEBI" id="CHEBI:15377"/>
        <dbReference type="ChEBI" id="CHEBI:15378"/>
        <dbReference type="ChEBI" id="CHEBI:138282"/>
        <dbReference type="ChEBI" id="CHEBI:172876"/>
        <dbReference type="ChEBI" id="CHEBI:172877"/>
    </reaction>
    <physiologicalReaction direction="left-to-right" evidence="3">
        <dbReference type="Rhea" id="RHEA:66929"/>
    </physiologicalReaction>
</comment>
<comment type="catalytic activity">
    <reaction evidence="4">
        <text>a 5'-end triphospho-ribonucleoside in mRNA + H2O = a 5'-end phospho-ribonucleoside in mRNA + diphosphate + H(+)</text>
        <dbReference type="Rhea" id="RHEA:78683"/>
        <dbReference type="Rhea" id="RHEA-COMP:15692"/>
        <dbReference type="Rhea" id="RHEA-COMP:17164"/>
        <dbReference type="ChEBI" id="CHEBI:15377"/>
        <dbReference type="ChEBI" id="CHEBI:15378"/>
        <dbReference type="ChEBI" id="CHEBI:33019"/>
        <dbReference type="ChEBI" id="CHEBI:138282"/>
        <dbReference type="ChEBI" id="CHEBI:167618"/>
    </reaction>
    <physiologicalReaction direction="left-to-right" evidence="4">
        <dbReference type="Rhea" id="RHEA:78684"/>
    </physiologicalReaction>
</comment>
<evidence type="ECO:0000256" key="6">
    <source>
        <dbReference type="RuleBase" id="RU367113"/>
    </source>
</evidence>
<name>A0AAW0DKC8_9AGAR</name>
<dbReference type="GO" id="GO:0110155">
    <property type="term" value="P:NAD-cap decapping"/>
    <property type="evidence" value="ECO:0007669"/>
    <property type="project" value="TreeGrafter"/>
</dbReference>
<dbReference type="GO" id="GO:0000956">
    <property type="term" value="P:nuclear-transcribed mRNA catabolic process"/>
    <property type="evidence" value="ECO:0007669"/>
    <property type="project" value="TreeGrafter"/>
</dbReference>
<evidence type="ECO:0000256" key="3">
    <source>
        <dbReference type="ARBA" id="ARBA00044676"/>
    </source>
</evidence>
<keyword evidence="6" id="KW-0479">Metal-binding</keyword>
<dbReference type="GO" id="GO:0046872">
    <property type="term" value="F:metal ion binding"/>
    <property type="evidence" value="ECO:0007669"/>
    <property type="project" value="UniProtKB-KW"/>
</dbReference>
<dbReference type="AlphaFoldDB" id="A0AAW0DKC8"/>
<dbReference type="GO" id="GO:0005829">
    <property type="term" value="C:cytosol"/>
    <property type="evidence" value="ECO:0007669"/>
    <property type="project" value="TreeGrafter"/>
</dbReference>